<keyword evidence="7" id="KW-1185">Reference proteome</keyword>
<dbReference type="PANTHER" id="PTHR40980:SF3">
    <property type="entry name" value="TONB-DEPENDENT RECEPTOR-LIKE BETA-BARREL DOMAIN-CONTAINING PROTEIN"/>
    <property type="match status" value="1"/>
</dbReference>
<feature type="chain" id="PRO_5032453582" evidence="4">
    <location>
        <begin position="39"/>
        <end position="1047"/>
    </location>
</feature>
<protein>
    <submittedName>
        <fullName evidence="6">TonB-dependent receptor</fullName>
    </submittedName>
</protein>
<evidence type="ECO:0000313" key="7">
    <source>
        <dbReference type="Proteomes" id="UP000546031"/>
    </source>
</evidence>
<dbReference type="AlphaFoldDB" id="A0A850H7A8"/>
<evidence type="ECO:0000256" key="2">
    <source>
        <dbReference type="ARBA" id="ARBA00023136"/>
    </source>
</evidence>
<keyword evidence="6" id="KW-0675">Receptor</keyword>
<organism evidence="6 7">
    <name type="scientific">Altererythrobacter lutimaris</name>
    <dbReference type="NCBI Taxonomy" id="2743979"/>
    <lineage>
        <taxon>Bacteria</taxon>
        <taxon>Pseudomonadati</taxon>
        <taxon>Pseudomonadota</taxon>
        <taxon>Alphaproteobacteria</taxon>
        <taxon>Sphingomonadales</taxon>
        <taxon>Erythrobacteraceae</taxon>
        <taxon>Altererythrobacter</taxon>
    </lineage>
</organism>
<comment type="subcellular location">
    <subcellularLocation>
        <location evidence="1">Cell outer membrane</location>
    </subcellularLocation>
</comment>
<evidence type="ECO:0000256" key="3">
    <source>
        <dbReference type="ARBA" id="ARBA00023237"/>
    </source>
</evidence>
<dbReference type="PANTHER" id="PTHR40980">
    <property type="entry name" value="PLUG DOMAIN-CONTAINING PROTEIN"/>
    <property type="match status" value="1"/>
</dbReference>
<evidence type="ECO:0000256" key="1">
    <source>
        <dbReference type="ARBA" id="ARBA00004442"/>
    </source>
</evidence>
<evidence type="ECO:0000259" key="5">
    <source>
        <dbReference type="Pfam" id="PF07715"/>
    </source>
</evidence>
<dbReference type="GO" id="GO:0009279">
    <property type="term" value="C:cell outer membrane"/>
    <property type="evidence" value="ECO:0007669"/>
    <property type="project" value="UniProtKB-SubCell"/>
</dbReference>
<dbReference type="InterPro" id="IPR012910">
    <property type="entry name" value="Plug_dom"/>
</dbReference>
<proteinExistence type="predicted"/>
<dbReference type="InterPro" id="IPR010104">
    <property type="entry name" value="TonB_rcpt_bac"/>
</dbReference>
<evidence type="ECO:0000256" key="4">
    <source>
        <dbReference type="SAM" id="SignalP"/>
    </source>
</evidence>
<feature type="signal peptide" evidence="4">
    <location>
        <begin position="1"/>
        <end position="38"/>
    </location>
</feature>
<dbReference type="InterPro" id="IPR036942">
    <property type="entry name" value="Beta-barrel_TonB_sf"/>
</dbReference>
<dbReference type="Gene3D" id="2.40.170.20">
    <property type="entry name" value="TonB-dependent receptor, beta-barrel domain"/>
    <property type="match status" value="1"/>
</dbReference>
<accession>A0A850H7A8</accession>
<dbReference type="Gene3D" id="2.170.130.10">
    <property type="entry name" value="TonB-dependent receptor, plug domain"/>
    <property type="match status" value="1"/>
</dbReference>
<sequence length="1047" mass="114659">MSKSGEGRSAVNNSSRNIAKLMASTALAVFAVPSVAFAQDEEAAASDEGDAIVVTGIRQTIQNSIEEKRNATEVFDALAAEEIGDIPALSIGEALETLTGAGSHREQGGATEISVRGLGPFLGSTVINGRVATNGSGDRSVNFSQFPSELFNKIGIYKTQAASYIEGGVAGQIVLETLRPLDFGKQRIQGEIKAEINPYNLDIDADQRFNKFGYRGSLSFVDQFKLGDGELGISLGYERRDSNNPEQEVQVSNTIRACSFNPALAAENDGIADEDNCDTDSSGINALGAILAGEEPFAIARNSYGFRTNITDDNRDAFFGAIQYQPSPDVDINADFQYSKRKFREQRSDLLFTEGRRITPEGDPNNIGALLGLPSILVTTETGALRLFTNESRVEAVSEYLERDEEYYGGGLSLDAQVSDRVKLSLDASYSRTQRIEEAVQVRFRTEDGESIFGNEDGDGNPFFPDVIQDDGDDNDDRVEALYQIFQNGSEGLNIIVQNFDVTDHNLFANDPRVRADLEQKRFNEIWAMRGDVEYETDGFFSSLMAGARYQQLTYRDVPGASGPNRIQVNFNDTDGTGALAVANQECRTNFPTTGFLTSISGGNPLFTNIDENGNIIGTTNTFATFDARCIVRVLDREDPSDEINFDEDGNVIFPTGDIDSIQNTDVEERSWAAYLQGNFDTQFGELPIRGNVGLRIVGTTVDSTGFRGELTAIIDPDDGTISISEDDDTLLPVSGGNSYTEFLPSLNVVAEFSPDLLGRFAFYRSLSRPDPSDLSFGRFFNGVTDDSEGATSIAELVGTAGATGNPFTDPLLSWNVDAGLEWYPNPDTILAFNAYYKSFDGGFQTVGQFETFTVDGQDLNVLVTTTNVSEESSTIYGLEITAAHRLSYLPAPFDGLGFKVSYNYADSDFEFEDDTLGEILGVNDDGSTFVDQPGIIPPTNLFGFSKHVLSAQAYYEIGPFDFQGVYKYRSSYFQQFIGSPGRIRNVDDVEVFEARVSFKLNDNVRFSLEGINLFNEPRTDFRGAPDDLGQVLVYGPRYFAGVRFRF</sequence>
<dbReference type="InterPro" id="IPR037066">
    <property type="entry name" value="Plug_dom_sf"/>
</dbReference>
<feature type="domain" description="TonB-dependent receptor plug" evidence="5">
    <location>
        <begin position="68"/>
        <end position="171"/>
    </location>
</feature>
<comment type="caution">
    <text evidence="6">The sequence shown here is derived from an EMBL/GenBank/DDBJ whole genome shotgun (WGS) entry which is preliminary data.</text>
</comment>
<gene>
    <name evidence="6" type="ORF">HUO12_00860</name>
</gene>
<dbReference type="Proteomes" id="UP000546031">
    <property type="component" value="Unassembled WGS sequence"/>
</dbReference>
<keyword evidence="3" id="KW-0998">Cell outer membrane</keyword>
<dbReference type="EMBL" id="JABWTA010000001">
    <property type="protein sequence ID" value="NVE93440.1"/>
    <property type="molecule type" value="Genomic_DNA"/>
</dbReference>
<dbReference type="SUPFAM" id="SSF56935">
    <property type="entry name" value="Porins"/>
    <property type="match status" value="1"/>
</dbReference>
<dbReference type="RefSeq" id="WP_176271809.1">
    <property type="nucleotide sequence ID" value="NZ_JABWTA010000001.1"/>
</dbReference>
<keyword evidence="2" id="KW-0472">Membrane</keyword>
<evidence type="ECO:0000313" key="6">
    <source>
        <dbReference type="EMBL" id="NVE93440.1"/>
    </source>
</evidence>
<dbReference type="Pfam" id="PF07715">
    <property type="entry name" value="Plug"/>
    <property type="match status" value="1"/>
</dbReference>
<dbReference type="NCBIfam" id="TIGR01782">
    <property type="entry name" value="TonB-Xanth-Caul"/>
    <property type="match status" value="1"/>
</dbReference>
<reference evidence="6 7" key="1">
    <citation type="submission" date="2020-06" db="EMBL/GenBank/DDBJ databases">
        <title>Altererythrobacter lutimaris sp. nov., a marine bacterium isolated from a tidal flat.</title>
        <authorList>
            <person name="Kim D."/>
            <person name="Yoo Y."/>
            <person name="Kim J.-J."/>
        </authorList>
    </citation>
    <scope>NUCLEOTIDE SEQUENCE [LARGE SCALE GENOMIC DNA]</scope>
    <source>
        <strain evidence="6 7">JGD-16</strain>
    </source>
</reference>
<keyword evidence="4" id="KW-0732">Signal</keyword>
<name>A0A850H7A8_9SPHN</name>